<evidence type="ECO:0000313" key="1">
    <source>
        <dbReference type="EMBL" id="KAK5842935.1"/>
    </source>
</evidence>
<accession>A0ABR0QUE2</accession>
<gene>
    <name evidence="1" type="ORF">PVK06_005357</name>
</gene>
<dbReference type="Proteomes" id="UP001358586">
    <property type="component" value="Chromosome 2"/>
</dbReference>
<sequence>MLEEKRYNINFNIERYQHLYLCSMAAGQLHTRHLQSLNAAHKPSNNSFQLKTKSLDRCTAKLWTYWLKVTTWLTHNLYRILGIINTGMSSETHFFTHKM</sequence>
<dbReference type="EMBL" id="JARKNE010000002">
    <property type="protein sequence ID" value="KAK5842935.1"/>
    <property type="molecule type" value="Genomic_DNA"/>
</dbReference>
<keyword evidence="2" id="KW-1185">Reference proteome</keyword>
<reference evidence="1 2" key="1">
    <citation type="submission" date="2023-03" db="EMBL/GenBank/DDBJ databases">
        <title>WGS of Gossypium arboreum.</title>
        <authorList>
            <person name="Yu D."/>
        </authorList>
    </citation>
    <scope>NUCLEOTIDE SEQUENCE [LARGE SCALE GENOMIC DNA]</scope>
    <source>
        <tissue evidence="1">Leaf</tissue>
    </source>
</reference>
<comment type="caution">
    <text evidence="1">The sequence shown here is derived from an EMBL/GenBank/DDBJ whole genome shotgun (WGS) entry which is preliminary data.</text>
</comment>
<name>A0ABR0QUE2_GOSAR</name>
<evidence type="ECO:0000313" key="2">
    <source>
        <dbReference type="Proteomes" id="UP001358586"/>
    </source>
</evidence>
<proteinExistence type="predicted"/>
<protein>
    <submittedName>
        <fullName evidence="1">Uncharacterized protein</fullName>
    </submittedName>
</protein>
<organism evidence="1 2">
    <name type="scientific">Gossypium arboreum</name>
    <name type="common">Tree cotton</name>
    <name type="synonym">Gossypium nanking</name>
    <dbReference type="NCBI Taxonomy" id="29729"/>
    <lineage>
        <taxon>Eukaryota</taxon>
        <taxon>Viridiplantae</taxon>
        <taxon>Streptophyta</taxon>
        <taxon>Embryophyta</taxon>
        <taxon>Tracheophyta</taxon>
        <taxon>Spermatophyta</taxon>
        <taxon>Magnoliopsida</taxon>
        <taxon>eudicotyledons</taxon>
        <taxon>Gunneridae</taxon>
        <taxon>Pentapetalae</taxon>
        <taxon>rosids</taxon>
        <taxon>malvids</taxon>
        <taxon>Malvales</taxon>
        <taxon>Malvaceae</taxon>
        <taxon>Malvoideae</taxon>
        <taxon>Gossypium</taxon>
    </lineage>
</organism>